<feature type="domain" description="N-acetyltransferase" evidence="1">
    <location>
        <begin position="5"/>
        <end position="148"/>
    </location>
</feature>
<keyword evidence="3" id="KW-1185">Reference proteome</keyword>
<reference evidence="2 3" key="1">
    <citation type="submission" date="2019-06" db="EMBL/GenBank/DDBJ databases">
        <title>Whole genome shotgun sequence of Glutamicibacter nicotianae NBRC 14234.</title>
        <authorList>
            <person name="Hosoyama A."/>
            <person name="Uohara A."/>
            <person name="Ohji S."/>
            <person name="Ichikawa N."/>
        </authorList>
    </citation>
    <scope>NUCLEOTIDE SEQUENCE [LARGE SCALE GENOMIC DNA]</scope>
    <source>
        <strain evidence="2 3">NBRC 14234</strain>
    </source>
</reference>
<organism evidence="2 3">
    <name type="scientific">Glutamicibacter nicotianae</name>
    <name type="common">Arthrobacter nicotianae</name>
    <dbReference type="NCBI Taxonomy" id="37929"/>
    <lineage>
        <taxon>Bacteria</taxon>
        <taxon>Bacillati</taxon>
        <taxon>Actinomycetota</taxon>
        <taxon>Actinomycetes</taxon>
        <taxon>Micrococcales</taxon>
        <taxon>Micrococcaceae</taxon>
        <taxon>Glutamicibacter</taxon>
    </lineage>
</organism>
<dbReference type="SUPFAM" id="SSF55729">
    <property type="entry name" value="Acyl-CoA N-acyltransferases (Nat)"/>
    <property type="match status" value="1"/>
</dbReference>
<dbReference type="Pfam" id="PF13673">
    <property type="entry name" value="Acetyltransf_10"/>
    <property type="match status" value="1"/>
</dbReference>
<dbReference type="Gene3D" id="3.40.630.30">
    <property type="match status" value="1"/>
</dbReference>
<dbReference type="PROSITE" id="PS51186">
    <property type="entry name" value="GNAT"/>
    <property type="match status" value="1"/>
</dbReference>
<comment type="caution">
    <text evidence="2">The sequence shown here is derived from an EMBL/GenBank/DDBJ whole genome shotgun (WGS) entry which is preliminary data.</text>
</comment>
<dbReference type="InterPro" id="IPR016181">
    <property type="entry name" value="Acyl_CoA_acyltransferase"/>
</dbReference>
<name>A0ABQ0RJI7_GLUNI</name>
<gene>
    <name evidence="2" type="ORF">ANI01nite_11830</name>
</gene>
<evidence type="ECO:0000259" key="1">
    <source>
        <dbReference type="PROSITE" id="PS51186"/>
    </source>
</evidence>
<dbReference type="InterPro" id="IPR000182">
    <property type="entry name" value="GNAT_dom"/>
</dbReference>
<dbReference type="RefSeq" id="WP_038990627.1">
    <property type="nucleotide sequence ID" value="NZ_BAAAWM010000001.1"/>
</dbReference>
<accession>A0ABQ0RJI7</accession>
<evidence type="ECO:0000313" key="3">
    <source>
        <dbReference type="Proteomes" id="UP000316242"/>
    </source>
</evidence>
<proteinExistence type="predicted"/>
<protein>
    <submittedName>
        <fullName evidence="2">Acetyltransferase</fullName>
    </submittedName>
</protein>
<sequence length="153" mass="16992">MDEALVLRELASIDEVPDLLDIWRSSVERRRDFLSAADIDAVATALEAIYSQSVTVRIAQQGQRIMGFAAWSDTRIELLWVRHSDRHKGVGRVLLEAIVAHTPGISVHLDCQRQPAISFFGDCGFLAVDGGPELVPQRITLRHTESLPRIVAP</sequence>
<dbReference type="EMBL" id="BJNE01000003">
    <property type="protein sequence ID" value="GEC11980.1"/>
    <property type="molecule type" value="Genomic_DNA"/>
</dbReference>
<dbReference type="Proteomes" id="UP000316242">
    <property type="component" value="Unassembled WGS sequence"/>
</dbReference>
<evidence type="ECO:0000313" key="2">
    <source>
        <dbReference type="EMBL" id="GEC11980.1"/>
    </source>
</evidence>